<organism evidence="2 3">
    <name type="scientific">Bdellovibrio bacteriovorus</name>
    <dbReference type="NCBI Taxonomy" id="959"/>
    <lineage>
        <taxon>Bacteria</taxon>
        <taxon>Pseudomonadati</taxon>
        <taxon>Bdellovibrionota</taxon>
        <taxon>Bdellovibrionia</taxon>
        <taxon>Bdellovibrionales</taxon>
        <taxon>Pseudobdellovibrionaceae</taxon>
        <taxon>Bdellovibrio</taxon>
    </lineage>
</organism>
<dbReference type="RefSeq" id="WP_088563789.1">
    <property type="nucleotide sequence ID" value="NZ_CP020946.1"/>
</dbReference>
<dbReference type="InterPro" id="IPR012902">
    <property type="entry name" value="N_methyl_site"/>
</dbReference>
<keyword evidence="1" id="KW-0472">Membrane</keyword>
<gene>
    <name evidence="2" type="ORF">B9G79_00345</name>
</gene>
<dbReference type="EMBL" id="CP020946">
    <property type="protein sequence ID" value="ASD62120.1"/>
    <property type="molecule type" value="Genomic_DNA"/>
</dbReference>
<dbReference type="AlphaFoldDB" id="A0A1Z3N3R3"/>
<name>A0A1Z3N3R3_BDEBC</name>
<feature type="transmembrane region" description="Helical" evidence="1">
    <location>
        <begin position="12"/>
        <end position="33"/>
    </location>
</feature>
<keyword evidence="1" id="KW-1133">Transmembrane helix</keyword>
<dbReference type="OrthoDB" id="5293875at2"/>
<dbReference type="PROSITE" id="PS00409">
    <property type="entry name" value="PROKAR_NTER_METHYL"/>
    <property type="match status" value="1"/>
</dbReference>
<dbReference type="Pfam" id="PF07963">
    <property type="entry name" value="N_methyl"/>
    <property type="match status" value="1"/>
</dbReference>
<evidence type="ECO:0000256" key="1">
    <source>
        <dbReference type="SAM" id="Phobius"/>
    </source>
</evidence>
<dbReference type="Proteomes" id="UP000197003">
    <property type="component" value="Chromosome"/>
</dbReference>
<reference evidence="2 3" key="1">
    <citation type="submission" date="2017-04" db="EMBL/GenBank/DDBJ databases">
        <title>Whole genome sequence of Bdellovibrio bacteriovorus strain SSB218315.</title>
        <authorList>
            <person name="Oyedara O."/>
            <person name="Rodriguez-Perez M.A."/>
        </authorList>
    </citation>
    <scope>NUCLEOTIDE SEQUENCE [LARGE SCALE GENOMIC DNA]</scope>
    <source>
        <strain evidence="2 3">SSB218315</strain>
    </source>
</reference>
<evidence type="ECO:0000313" key="3">
    <source>
        <dbReference type="Proteomes" id="UP000197003"/>
    </source>
</evidence>
<evidence type="ECO:0000313" key="2">
    <source>
        <dbReference type="EMBL" id="ASD62120.1"/>
    </source>
</evidence>
<accession>A0A1Z3N3R3</accession>
<sequence>MHMKPLNNSGMTLVEVLVAIGISLISLTVLMQLTLSNRTHKSEVDRSIILKEILTNNAIELKGRAVTDIPLPGNCIVRTYNYQTEFQNEVTQAGNPPLCGLPEPSKDSIQVVWEVEPATSISADFSSPSLKLPKYSNTLKKVTLHVHGYSSGTGARLIHNQVTLSWSFCWR</sequence>
<protein>
    <submittedName>
        <fullName evidence="2">Prepilin-type cleavage/methylation domain-containing protein</fullName>
    </submittedName>
</protein>
<proteinExistence type="predicted"/>
<keyword evidence="1" id="KW-0812">Transmembrane</keyword>